<organism evidence="15 16">
    <name type="scientific">Chelonia mydas</name>
    <name type="common">Green sea-turtle</name>
    <name type="synonym">Chelonia agassizi</name>
    <dbReference type="NCBI Taxonomy" id="8469"/>
    <lineage>
        <taxon>Eukaryota</taxon>
        <taxon>Metazoa</taxon>
        <taxon>Chordata</taxon>
        <taxon>Craniata</taxon>
        <taxon>Vertebrata</taxon>
        <taxon>Euteleostomi</taxon>
        <taxon>Archelosauria</taxon>
        <taxon>Testudinata</taxon>
        <taxon>Testudines</taxon>
        <taxon>Cryptodira</taxon>
        <taxon>Durocryptodira</taxon>
        <taxon>Americhelydia</taxon>
        <taxon>Chelonioidea</taxon>
        <taxon>Cheloniidae</taxon>
        <taxon>Chelonia</taxon>
    </lineage>
</organism>
<keyword evidence="5 11" id="KW-0812">Transmembrane</keyword>
<evidence type="ECO:0000256" key="12">
    <source>
        <dbReference type="SAM" id="MobiDB-lite"/>
    </source>
</evidence>
<keyword evidence="16" id="KW-1185">Reference proteome</keyword>
<keyword evidence="11 15" id="KW-0675">Receptor</keyword>
<reference evidence="16" key="1">
    <citation type="journal article" date="2013" name="Nat. Genet.">
        <title>The draft genomes of soft-shell turtle and green sea turtle yield insights into the development and evolution of the turtle-specific body plan.</title>
        <authorList>
            <person name="Wang Z."/>
            <person name="Pascual-Anaya J."/>
            <person name="Zadissa A."/>
            <person name="Li W."/>
            <person name="Niimura Y."/>
            <person name="Huang Z."/>
            <person name="Li C."/>
            <person name="White S."/>
            <person name="Xiong Z."/>
            <person name="Fang D."/>
            <person name="Wang B."/>
            <person name="Ming Y."/>
            <person name="Chen Y."/>
            <person name="Zheng Y."/>
            <person name="Kuraku S."/>
            <person name="Pignatelli M."/>
            <person name="Herrero J."/>
            <person name="Beal K."/>
            <person name="Nozawa M."/>
            <person name="Li Q."/>
            <person name="Wang J."/>
            <person name="Zhang H."/>
            <person name="Yu L."/>
            <person name="Shigenobu S."/>
            <person name="Wang J."/>
            <person name="Liu J."/>
            <person name="Flicek P."/>
            <person name="Searle S."/>
            <person name="Wang J."/>
            <person name="Kuratani S."/>
            <person name="Yin Y."/>
            <person name="Aken B."/>
            <person name="Zhang G."/>
            <person name="Irie N."/>
        </authorList>
    </citation>
    <scope>NUCLEOTIDE SEQUENCE [LARGE SCALE GENOMIC DNA]</scope>
</reference>
<dbReference type="Pfam" id="PF00001">
    <property type="entry name" value="7tm_1"/>
    <property type="match status" value="2"/>
</dbReference>
<dbReference type="STRING" id="8469.M7BLI7"/>
<keyword evidence="3" id="KW-0813">Transport</keyword>
<dbReference type="EMBL" id="KB538463">
    <property type="protein sequence ID" value="EMP32863.1"/>
    <property type="molecule type" value="Genomic_DNA"/>
</dbReference>
<dbReference type="SMART" id="SM01381">
    <property type="entry name" value="7TM_GPCR_Srsx"/>
    <property type="match status" value="1"/>
</dbReference>
<evidence type="ECO:0000256" key="5">
    <source>
        <dbReference type="ARBA" id="ARBA00022692"/>
    </source>
</evidence>
<keyword evidence="9 13" id="KW-0472">Membrane</keyword>
<keyword evidence="10" id="KW-0407">Ion channel</keyword>
<evidence type="ECO:0000256" key="6">
    <source>
        <dbReference type="ARBA" id="ARBA00022781"/>
    </source>
</evidence>
<accession>M7BLI7</accession>
<feature type="transmembrane region" description="Helical" evidence="13">
    <location>
        <begin position="883"/>
        <end position="906"/>
    </location>
</feature>
<dbReference type="InterPro" id="IPR004878">
    <property type="entry name" value="Otopetrin"/>
</dbReference>
<dbReference type="GO" id="GO:0005886">
    <property type="term" value="C:plasma membrane"/>
    <property type="evidence" value="ECO:0007669"/>
    <property type="project" value="UniProtKB-SubCell"/>
</dbReference>
<dbReference type="GO" id="GO:0004930">
    <property type="term" value="F:G protein-coupled receptor activity"/>
    <property type="evidence" value="ECO:0007669"/>
    <property type="project" value="UniProtKB-KW"/>
</dbReference>
<dbReference type="PROSITE" id="PS00237">
    <property type="entry name" value="G_PROTEIN_RECEP_F1_1"/>
    <property type="match status" value="1"/>
</dbReference>
<feature type="transmembrane region" description="Helical" evidence="13">
    <location>
        <begin position="99"/>
        <end position="119"/>
    </location>
</feature>
<dbReference type="eggNOG" id="KOG4740">
    <property type="taxonomic scope" value="Eukaryota"/>
</dbReference>
<dbReference type="GO" id="GO:0004952">
    <property type="term" value="F:dopamine neurotransmitter receptor activity"/>
    <property type="evidence" value="ECO:0007669"/>
    <property type="project" value="InterPro"/>
</dbReference>
<evidence type="ECO:0000259" key="14">
    <source>
        <dbReference type="PROSITE" id="PS50262"/>
    </source>
</evidence>
<keyword evidence="11" id="KW-0297">G-protein coupled receptor</keyword>
<protein>
    <submittedName>
        <fullName evidence="15">D(1B) dopamine receptor</fullName>
    </submittedName>
</protein>
<dbReference type="AlphaFoldDB" id="M7BLI7"/>
<evidence type="ECO:0000256" key="3">
    <source>
        <dbReference type="ARBA" id="ARBA00022448"/>
    </source>
</evidence>
<feature type="transmembrane region" description="Helical" evidence="13">
    <location>
        <begin position="625"/>
        <end position="642"/>
    </location>
</feature>
<feature type="transmembrane region" description="Helical" evidence="13">
    <location>
        <begin position="341"/>
        <end position="363"/>
    </location>
</feature>
<feature type="transmembrane region" description="Helical" evidence="13">
    <location>
        <begin position="795"/>
        <end position="815"/>
    </location>
</feature>
<evidence type="ECO:0000256" key="13">
    <source>
        <dbReference type="SAM" id="Phobius"/>
    </source>
</evidence>
<dbReference type="GO" id="GO:0007189">
    <property type="term" value="P:adenylate cyclase-activating G protein-coupled receptor signaling pathway"/>
    <property type="evidence" value="ECO:0007669"/>
    <property type="project" value="InterPro"/>
</dbReference>
<evidence type="ECO:0000256" key="11">
    <source>
        <dbReference type="RuleBase" id="RU000688"/>
    </source>
</evidence>
<keyword evidence="4" id="KW-1003">Cell membrane</keyword>
<feature type="transmembrane region" description="Helical" evidence="13">
    <location>
        <begin position="953"/>
        <end position="974"/>
    </location>
</feature>
<comment type="similarity">
    <text evidence="2">Belongs to the otopetrin family.</text>
</comment>
<dbReference type="InterPro" id="IPR017452">
    <property type="entry name" value="GPCR_Rhodpsn_7TM"/>
</dbReference>
<dbReference type="InterPro" id="IPR000497">
    <property type="entry name" value="Dopamine_D5_rcpt"/>
</dbReference>
<dbReference type="PRINTS" id="PR00237">
    <property type="entry name" value="GPCRRHODOPSN"/>
</dbReference>
<comment type="subcellular location">
    <subcellularLocation>
        <location evidence="1">Cell membrane</location>
        <topology evidence="1">Multi-pass membrane protein</topology>
    </subcellularLocation>
</comment>
<keyword evidence="7 13" id="KW-1133">Transmembrane helix</keyword>
<name>M7BLI7_CHEMY</name>
<dbReference type="GO" id="GO:0045202">
    <property type="term" value="C:synapse"/>
    <property type="evidence" value="ECO:0007669"/>
    <property type="project" value="GOC"/>
</dbReference>
<dbReference type="PANTHER" id="PTHR21522:SF19">
    <property type="entry name" value="PROTON CHANNEL OTOP1"/>
    <property type="match status" value="1"/>
</dbReference>
<comment type="similarity">
    <text evidence="11">Belongs to the G-protein coupled receptor 1 family.</text>
</comment>
<sequence>MVEDNADTTSSSAGKKSREGCPDQPQPYPSSRQPEEWEMEKSAQGPPGQPGGSRLVGSSCPQKNAEILSSQYGINLFLAGLLLMFAWAVHAVGISKQELLSYLITIMLIQLLWMLWYIFRSYTQRRLIQEKDTHAGARWLKCGITLFAVITLILDSFKIGYFIGFSNCLSATEGIFPVTHAVHTLLQVYFLWCHAKDIIQSFKTLERQDKELIKEADQKKECKHIGNLVQKKEVCDLDDHAPQCNCTTTLCSIFSQGMYYLYPFNIEYHILASTMLYVLWKNIGRKVEHHHQYKIPFKFHGITVGTIFGLIVLISTIAIVVVYLIQIGRSKIKSELALTMFYLYAISVLTLMCAAGIVALLIYRLEERSMDNSKNPARKLDADLLIGTASGSWLLSWGSILATICAQAHPKYTWYNLPYSILVIIEKYIQNLFIIESIHREQEKVNDDIKTLRIVTVSNQSTLSLTPSYKEIYNGAADMDNGKFPYMFNENIYMRERSGGDGFDEVRSQASSPVRHSTSDFSLYSRNSVNNKRRILKNIAAFLFLCNLSLWIPPAFGCRPEYDNGLEEIVFGFEPWIIVVNLAMPFSIFYRLRQRGSGGILKGPRLWLLQGAPGPLNRQLGEASLVRYGILVRCTGLYWLTFTSASSHKYLSIKQSSPGRLQWALGRGQGSCLGLRGAQIVAGSLLSLLILWTLFGNVLVCVAIIRFRHLRSKVTNIFIVSLAVSDLLVALLVMPWKAVAEVAGYWPFGAFCNVWVAFDIMCSTASILNLCVISMDRYWAISSPFRYERKMTQRVALVMISVAWALSVLISFIPVQLNWHKGGDVDGGGPGTTSAAAGTGTTWAEGIGTNWTVVLRPSEGTASSNETLEGQAESCDSSLNRTYAISSSLISFYIPVAIMLVTYTRIYRIAQVQIRRISSLERAAEHAQSCRSSRVDCHHHTSLKTSIRKETKVLKTLSVIMGVFVCCWLPFFILNCIVPFCESPPDNPYAGLPCVSETTFNIFVWFGWANSSLNPIIYAFNADFRKVFSNLLGCSEFCSSTPVETVNISNELISYNQDTLFHKEIVTAYVNMIPNVVDCEDDPFDRMSQISPDHEIATDSVCELDCEGEISLDKITPFTPNGLH</sequence>
<dbReference type="PANTHER" id="PTHR21522">
    <property type="entry name" value="PROTON CHANNEL OTOP"/>
    <property type="match status" value="1"/>
</dbReference>
<evidence type="ECO:0000256" key="9">
    <source>
        <dbReference type="ARBA" id="ARBA00023136"/>
    </source>
</evidence>
<feature type="transmembrane region" description="Helical" evidence="13">
    <location>
        <begin position="748"/>
        <end position="774"/>
    </location>
</feature>
<feature type="transmembrane region" description="Helical" evidence="13">
    <location>
        <begin position="717"/>
        <end position="736"/>
    </location>
</feature>
<feature type="transmembrane region" description="Helical" evidence="13">
    <location>
        <begin position="680"/>
        <end position="705"/>
    </location>
</feature>
<feature type="transmembrane region" description="Helical" evidence="13">
    <location>
        <begin position="535"/>
        <end position="553"/>
    </location>
</feature>
<evidence type="ECO:0000313" key="15">
    <source>
        <dbReference type="EMBL" id="EMP32863.1"/>
    </source>
</evidence>
<keyword evidence="6" id="KW-0375">Hydrogen ion transport</keyword>
<feature type="transmembrane region" description="Helical" evidence="13">
    <location>
        <begin position="259"/>
        <end position="280"/>
    </location>
</feature>
<evidence type="ECO:0000256" key="8">
    <source>
        <dbReference type="ARBA" id="ARBA00023065"/>
    </source>
</evidence>
<feature type="domain" description="G-protein coupled receptors family 1 profile" evidence="14">
    <location>
        <begin position="696"/>
        <end position="1018"/>
    </location>
</feature>
<keyword evidence="11" id="KW-0807">Transducer</keyword>
<dbReference type="InterPro" id="IPR000929">
    <property type="entry name" value="Dopamine_rcpt"/>
</dbReference>
<dbReference type="PROSITE" id="PS50262">
    <property type="entry name" value="G_PROTEIN_RECEP_F1_2"/>
    <property type="match status" value="1"/>
</dbReference>
<dbReference type="Pfam" id="PF03189">
    <property type="entry name" value="Otopetrin"/>
    <property type="match status" value="3"/>
</dbReference>
<feature type="transmembrane region" description="Helical" evidence="13">
    <location>
        <begin position="573"/>
        <end position="592"/>
    </location>
</feature>
<dbReference type="PRINTS" id="PR00566">
    <property type="entry name" value="DOPAMINED1BR"/>
</dbReference>
<evidence type="ECO:0000313" key="16">
    <source>
        <dbReference type="Proteomes" id="UP000031443"/>
    </source>
</evidence>
<feature type="transmembrane region" description="Helical" evidence="13">
    <location>
        <begin position="72"/>
        <end position="93"/>
    </location>
</feature>
<dbReference type="Gene3D" id="1.20.1070.10">
    <property type="entry name" value="Rhodopsin 7-helix transmembrane proteins"/>
    <property type="match status" value="1"/>
</dbReference>
<dbReference type="Proteomes" id="UP000031443">
    <property type="component" value="Unassembled WGS sequence"/>
</dbReference>
<dbReference type="InterPro" id="IPR000276">
    <property type="entry name" value="GPCR_Rhodpsn"/>
</dbReference>
<feature type="transmembrane region" description="Helical" evidence="13">
    <location>
        <begin position="301"/>
        <end position="325"/>
    </location>
</feature>
<dbReference type="PRINTS" id="PR00242">
    <property type="entry name" value="DOPAMINER"/>
</dbReference>
<feature type="transmembrane region" description="Helical" evidence="13">
    <location>
        <begin position="384"/>
        <end position="409"/>
    </location>
</feature>
<feature type="region of interest" description="Disordered" evidence="12">
    <location>
        <begin position="1"/>
        <end position="58"/>
    </location>
</feature>
<dbReference type="SUPFAM" id="SSF81321">
    <property type="entry name" value="Family A G protein-coupled receptor-like"/>
    <property type="match status" value="1"/>
</dbReference>
<proteinExistence type="inferred from homology"/>
<evidence type="ECO:0000256" key="10">
    <source>
        <dbReference type="ARBA" id="ARBA00023303"/>
    </source>
</evidence>
<feature type="transmembrane region" description="Helical" evidence="13">
    <location>
        <begin position="139"/>
        <end position="163"/>
    </location>
</feature>
<evidence type="ECO:0000256" key="2">
    <source>
        <dbReference type="ARBA" id="ARBA00006513"/>
    </source>
</evidence>
<gene>
    <name evidence="15" type="ORF">UY3_10000</name>
</gene>
<evidence type="ECO:0000256" key="1">
    <source>
        <dbReference type="ARBA" id="ARBA00004651"/>
    </source>
</evidence>
<dbReference type="GO" id="GO:0042472">
    <property type="term" value="P:inner ear morphogenesis"/>
    <property type="evidence" value="ECO:0007669"/>
    <property type="project" value="TreeGrafter"/>
</dbReference>
<evidence type="ECO:0000256" key="4">
    <source>
        <dbReference type="ARBA" id="ARBA00022475"/>
    </source>
</evidence>
<keyword evidence="8" id="KW-0406">Ion transport</keyword>
<dbReference type="GO" id="GO:0015252">
    <property type="term" value="F:proton channel activity"/>
    <property type="evidence" value="ECO:0007669"/>
    <property type="project" value="InterPro"/>
</dbReference>
<evidence type="ECO:0000256" key="7">
    <source>
        <dbReference type="ARBA" id="ARBA00022989"/>
    </source>
</evidence>